<dbReference type="EMBL" id="QWKH01000010">
    <property type="protein sequence ID" value="NBI33984.1"/>
    <property type="molecule type" value="Genomic_DNA"/>
</dbReference>
<keyword evidence="2" id="KW-1133">Transmembrane helix</keyword>
<evidence type="ECO:0000313" key="3">
    <source>
        <dbReference type="EMBL" id="NBI33984.1"/>
    </source>
</evidence>
<name>A0A7C9NA11_9BACT</name>
<evidence type="ECO:0000256" key="1">
    <source>
        <dbReference type="SAM" id="MobiDB-lite"/>
    </source>
</evidence>
<feature type="transmembrane region" description="Helical" evidence="2">
    <location>
        <begin position="20"/>
        <end position="43"/>
    </location>
</feature>
<organism evidence="3">
    <name type="scientific">Muribaculaceae bacterium Z82</name>
    <dbReference type="NCBI Taxonomy" id="2304548"/>
    <lineage>
        <taxon>Bacteria</taxon>
        <taxon>Pseudomonadati</taxon>
        <taxon>Bacteroidota</taxon>
        <taxon>Bacteroidia</taxon>
        <taxon>Bacteroidales</taxon>
        <taxon>Muribaculaceae</taxon>
    </lineage>
</organism>
<keyword evidence="2" id="KW-0472">Membrane</keyword>
<comment type="caution">
    <text evidence="3">The sequence shown here is derived from an EMBL/GenBank/DDBJ whole genome shotgun (WGS) entry which is preliminary data.</text>
</comment>
<feature type="region of interest" description="Disordered" evidence="1">
    <location>
        <begin position="262"/>
        <end position="282"/>
    </location>
</feature>
<gene>
    <name evidence="3" type="ORF">D1639_02820</name>
</gene>
<keyword evidence="2" id="KW-0812">Transmembrane</keyword>
<accession>A0A7C9NA11</accession>
<dbReference type="AlphaFoldDB" id="A0A7C9NA11"/>
<proteinExistence type="predicted"/>
<reference evidence="3" key="1">
    <citation type="submission" date="2018-08" db="EMBL/GenBank/DDBJ databases">
        <title>Murine metabolic-syndrome-specific gut microbial biobank.</title>
        <authorList>
            <person name="Liu C."/>
        </authorList>
    </citation>
    <scope>NUCLEOTIDE SEQUENCE [LARGE SCALE GENOMIC DNA]</scope>
    <source>
        <strain evidence="3">Z82</strain>
    </source>
</reference>
<sequence length="282" mass="29558">MKPLNAIVARKEVWVPPEVVAMLEILLPIVYIVVGVALVWFVIELVMTVRKTRSTVDSLQKQLEPTLDSVQKITASLEPAVAKVDPLVERVSLTVDAANLELMRVDQILEDVSDITDSVSSTVNSVDTIASAPMELVTSVASKVRTAFRPKRASDESAKLGAARAAQAQQSVEKPKKTLGEVASTAKNVSTVAQGVASTVVSATQGAMSEQTKKFEDRKAASEAKAEARQAVMREASATADDMMNAVTASVAVDTAKMDAADVPAASPAAPAALDGDGSAEA</sequence>
<protein>
    <submittedName>
        <fullName evidence="3">DUF948 domain-containing protein</fullName>
    </submittedName>
</protein>
<evidence type="ECO:0000256" key="2">
    <source>
        <dbReference type="SAM" id="Phobius"/>
    </source>
</evidence>